<proteinExistence type="predicted"/>
<dbReference type="Proteomes" id="UP001597493">
    <property type="component" value="Unassembled WGS sequence"/>
</dbReference>
<comment type="caution">
    <text evidence="1">The sequence shown here is derived from an EMBL/GenBank/DDBJ whole genome shotgun (WGS) entry which is preliminary data.</text>
</comment>
<accession>A0ABW5QYW0</accession>
<dbReference type="RefSeq" id="WP_379274373.1">
    <property type="nucleotide sequence ID" value="NZ_JBHUGT010000043.1"/>
</dbReference>
<evidence type="ECO:0000313" key="2">
    <source>
        <dbReference type="Proteomes" id="UP001597493"/>
    </source>
</evidence>
<organism evidence="1 2">
    <name type="scientific">Paenibacillus thailandensis</name>
    <dbReference type="NCBI Taxonomy" id="393250"/>
    <lineage>
        <taxon>Bacteria</taxon>
        <taxon>Bacillati</taxon>
        <taxon>Bacillota</taxon>
        <taxon>Bacilli</taxon>
        <taxon>Bacillales</taxon>
        <taxon>Paenibacillaceae</taxon>
        <taxon>Paenibacillus</taxon>
    </lineage>
</organism>
<gene>
    <name evidence="1" type="ORF">ACFSW5_14640</name>
</gene>
<sequence length="262" mass="31264">MIQYIEFRMFVDLDEEQAMHLQKRKSNLDISVELPRVRNAPLQVVNVRVDVPSLLAAGEYEENLSIGNVSSFITKIQQYICNWYYIRPEQVLHINQLPYCIVDKLTIGQNVFLGNRIFYYEDIPKTEFIRYQSDSRWVYHLGPKADFLTAFHGQGKKLFQLTDSFAKSDYTRNIRISEGIFSYRFDLTREQMTKISQKRLLHELIDDVKLYGLLKEWANKLPKMPMFYSMEEIKLYIRSTQTSIRNKERLLRFPSPFFDLWL</sequence>
<name>A0ABW5QYW0_9BACL</name>
<reference evidence="2" key="1">
    <citation type="journal article" date="2019" name="Int. J. Syst. Evol. Microbiol.">
        <title>The Global Catalogue of Microorganisms (GCM) 10K type strain sequencing project: providing services to taxonomists for standard genome sequencing and annotation.</title>
        <authorList>
            <consortium name="The Broad Institute Genomics Platform"/>
            <consortium name="The Broad Institute Genome Sequencing Center for Infectious Disease"/>
            <person name="Wu L."/>
            <person name="Ma J."/>
        </authorList>
    </citation>
    <scope>NUCLEOTIDE SEQUENCE [LARGE SCALE GENOMIC DNA]</scope>
    <source>
        <strain evidence="2">TISTR 1827</strain>
    </source>
</reference>
<keyword evidence="2" id="KW-1185">Reference proteome</keyword>
<evidence type="ECO:0000313" key="1">
    <source>
        <dbReference type="EMBL" id="MFD2661488.1"/>
    </source>
</evidence>
<protein>
    <submittedName>
        <fullName evidence="1">Uncharacterized protein</fullName>
    </submittedName>
</protein>
<dbReference type="EMBL" id="JBHUMY010000013">
    <property type="protein sequence ID" value="MFD2661488.1"/>
    <property type="molecule type" value="Genomic_DNA"/>
</dbReference>